<dbReference type="AlphaFoldDB" id="A0A4Z0BW53"/>
<evidence type="ECO:0000256" key="1">
    <source>
        <dbReference type="ARBA" id="ARBA00005254"/>
    </source>
</evidence>
<comment type="similarity">
    <text evidence="1">Belongs to the enoyl-CoA hydratase/isomerase family.</text>
</comment>
<dbReference type="GO" id="GO:0004300">
    <property type="term" value="F:enoyl-CoA hydratase activity"/>
    <property type="evidence" value="ECO:0007669"/>
    <property type="project" value="UniProtKB-EC"/>
</dbReference>
<dbReference type="Proteomes" id="UP000298180">
    <property type="component" value="Unassembled WGS sequence"/>
</dbReference>
<dbReference type="EC" id="4.2.1.17" evidence="2"/>
<dbReference type="InterPro" id="IPR029045">
    <property type="entry name" value="ClpP/crotonase-like_dom_sf"/>
</dbReference>
<evidence type="ECO:0000313" key="2">
    <source>
        <dbReference type="EMBL" id="TFZ02714.1"/>
    </source>
</evidence>
<dbReference type="Gene3D" id="3.90.226.10">
    <property type="entry name" value="2-enoyl-CoA Hydratase, Chain A, domain 1"/>
    <property type="match status" value="1"/>
</dbReference>
<dbReference type="InterPro" id="IPR001753">
    <property type="entry name" value="Enoyl-CoA_hydra/iso"/>
</dbReference>
<gene>
    <name evidence="2" type="ORF">EZ313_15820</name>
</gene>
<dbReference type="Pfam" id="PF00378">
    <property type="entry name" value="ECH_1"/>
    <property type="match status" value="1"/>
</dbReference>
<evidence type="ECO:0000313" key="3">
    <source>
        <dbReference type="Proteomes" id="UP000298180"/>
    </source>
</evidence>
<accession>A0A4Z0BW53</accession>
<protein>
    <submittedName>
        <fullName evidence="2">Enoyl-CoA hydratase</fullName>
        <ecNumber evidence="2">4.2.1.17</ecNumber>
    </submittedName>
</protein>
<dbReference type="SUPFAM" id="SSF52096">
    <property type="entry name" value="ClpP/crotonase"/>
    <property type="match status" value="1"/>
</dbReference>
<comment type="caution">
    <text evidence="2">The sequence shown here is derived from an EMBL/GenBank/DDBJ whole genome shotgun (WGS) entry which is preliminary data.</text>
</comment>
<organism evidence="2 3">
    <name type="scientific">Ramlibacter henchirensis</name>
    <dbReference type="NCBI Taxonomy" id="204072"/>
    <lineage>
        <taxon>Bacteria</taxon>
        <taxon>Pseudomonadati</taxon>
        <taxon>Pseudomonadota</taxon>
        <taxon>Betaproteobacteria</taxon>
        <taxon>Burkholderiales</taxon>
        <taxon>Comamonadaceae</taxon>
        <taxon>Ramlibacter</taxon>
    </lineage>
</organism>
<dbReference type="RefSeq" id="WP_135264239.1">
    <property type="nucleotide sequence ID" value="NZ_SMLM01000002.1"/>
</dbReference>
<dbReference type="EMBL" id="SMLM01000002">
    <property type="protein sequence ID" value="TFZ02714.1"/>
    <property type="molecule type" value="Genomic_DNA"/>
</dbReference>
<dbReference type="Gene3D" id="1.10.12.10">
    <property type="entry name" value="Lyase 2-enoyl-coa Hydratase, Chain A, domain 2"/>
    <property type="match status" value="1"/>
</dbReference>
<dbReference type="PANTHER" id="PTHR43684">
    <property type="match status" value="1"/>
</dbReference>
<reference evidence="2 3" key="1">
    <citation type="submission" date="2019-03" db="EMBL/GenBank/DDBJ databases">
        <title>Ramlibacter henchirensis DSM 14656, whole genome shotgun sequence.</title>
        <authorList>
            <person name="Zhang X."/>
            <person name="Feng G."/>
            <person name="Zhu H."/>
        </authorList>
    </citation>
    <scope>NUCLEOTIDE SEQUENCE [LARGE SCALE GENOMIC DNA]</scope>
    <source>
        <strain evidence="2 3">DSM 14656</strain>
    </source>
</reference>
<dbReference type="InterPro" id="IPR051053">
    <property type="entry name" value="ECH/Chromodomain_protein"/>
</dbReference>
<dbReference type="InterPro" id="IPR014748">
    <property type="entry name" value="Enoyl-CoA_hydra_C"/>
</dbReference>
<dbReference type="OrthoDB" id="8524220at2"/>
<proteinExistence type="inferred from homology"/>
<keyword evidence="3" id="KW-1185">Reference proteome</keyword>
<dbReference type="CDD" id="cd06558">
    <property type="entry name" value="crotonase-like"/>
    <property type="match status" value="1"/>
</dbReference>
<keyword evidence="2" id="KW-0456">Lyase</keyword>
<name>A0A4Z0BW53_9BURK</name>
<dbReference type="NCBIfam" id="NF006109">
    <property type="entry name" value="PRK08260.1"/>
    <property type="match status" value="1"/>
</dbReference>
<dbReference type="PANTHER" id="PTHR43684:SF4">
    <property type="entry name" value="ENOYL-COA HYDRATASE_ISOMERASE FAMILY PROTEIN (AFU_ORTHOLOGUE AFUA_1G01890)"/>
    <property type="match status" value="1"/>
</dbReference>
<sequence>MASEHITTELSEGILTITLNRPEKLNAFTTQMGQEIGAALDRADRDDDVRVVIFTGAGRGYCAGADISDGGSVGAGSGMERKGLPPGGIGQRLFESHKPLIAAIHGAAVGVGVTMTLPMDFRICAQDTKFGLVFTRRGLVPEAGSAWFLPRIVGLPKALEWVYAGRTVNAEDARAAGLVSEVVPPDQLLPRARAIAREIAENTAPVATVLTRQLMWRASAAPHPEGALRVDSALNLALAQTADVKEGFTAFREKRLPRFPGRASQDLPALYPWW</sequence>